<dbReference type="AlphaFoldDB" id="A0A2T4Z9R2"/>
<name>A0A2T4Z9R2_9BACL</name>
<evidence type="ECO:0000313" key="3">
    <source>
        <dbReference type="Proteomes" id="UP000241639"/>
    </source>
</evidence>
<keyword evidence="1" id="KW-0812">Transmembrane</keyword>
<protein>
    <recommendedName>
        <fullName evidence="4">DUF2953 family protein</fullName>
    </recommendedName>
</protein>
<keyword evidence="3" id="KW-1185">Reference proteome</keyword>
<gene>
    <name evidence="2" type="ORF">C8J48_1217</name>
</gene>
<organism evidence="2 3">
    <name type="scientific">Desmospora activa DSM 45169</name>
    <dbReference type="NCBI Taxonomy" id="1121389"/>
    <lineage>
        <taxon>Bacteria</taxon>
        <taxon>Bacillati</taxon>
        <taxon>Bacillota</taxon>
        <taxon>Bacilli</taxon>
        <taxon>Bacillales</taxon>
        <taxon>Thermoactinomycetaceae</taxon>
        <taxon>Desmospora</taxon>
    </lineage>
</organism>
<evidence type="ECO:0008006" key="4">
    <source>
        <dbReference type="Google" id="ProtNLM"/>
    </source>
</evidence>
<comment type="caution">
    <text evidence="2">The sequence shown here is derived from an EMBL/GenBank/DDBJ whole genome shotgun (WGS) entry which is preliminary data.</text>
</comment>
<dbReference type="RefSeq" id="WP_107725410.1">
    <property type="nucleotide sequence ID" value="NZ_PZZP01000001.1"/>
</dbReference>
<sequence length="220" mass="25614">MGWLLAAGIAVLFFVVMIVSTVRIRLLYRRQGEDDEMSVHVRMWAGLLRFQYRFPQFRLTSEGVDVKEKTKAPLSGKKPAWFETIGLKTLQRVRQDWRILKYRVIGLYDVFYRFLRHVTCERLIWKSHLGTGDAAETGVITGLAWGVKTSLVGMLGSYIDWLVRPRLDVVPHFQERRLETELDCMIRFRIGHAILAILRLLMRMRGKGGEGTWQNTQFKA</sequence>
<dbReference type="EMBL" id="PZZP01000001">
    <property type="protein sequence ID" value="PTM58632.1"/>
    <property type="molecule type" value="Genomic_DNA"/>
</dbReference>
<evidence type="ECO:0000256" key="1">
    <source>
        <dbReference type="SAM" id="Phobius"/>
    </source>
</evidence>
<feature type="transmembrane region" description="Helical" evidence="1">
    <location>
        <begin position="6"/>
        <end position="28"/>
    </location>
</feature>
<dbReference type="InterPro" id="IPR021338">
    <property type="entry name" value="DUF2953"/>
</dbReference>
<dbReference type="OrthoDB" id="1683589at2"/>
<dbReference type="Pfam" id="PF11167">
    <property type="entry name" value="DUF2953"/>
    <property type="match status" value="1"/>
</dbReference>
<reference evidence="2 3" key="1">
    <citation type="submission" date="2018-04" db="EMBL/GenBank/DDBJ databases">
        <title>Genomic Encyclopedia of Archaeal and Bacterial Type Strains, Phase II (KMG-II): from individual species to whole genera.</title>
        <authorList>
            <person name="Goeker M."/>
        </authorList>
    </citation>
    <scope>NUCLEOTIDE SEQUENCE [LARGE SCALE GENOMIC DNA]</scope>
    <source>
        <strain evidence="2 3">DSM 45169</strain>
    </source>
</reference>
<keyword evidence="1" id="KW-1133">Transmembrane helix</keyword>
<accession>A0A2T4Z9R2</accession>
<keyword evidence="1" id="KW-0472">Membrane</keyword>
<proteinExistence type="predicted"/>
<evidence type="ECO:0000313" key="2">
    <source>
        <dbReference type="EMBL" id="PTM58632.1"/>
    </source>
</evidence>
<dbReference type="Proteomes" id="UP000241639">
    <property type="component" value="Unassembled WGS sequence"/>
</dbReference>